<organism evidence="14 15">
    <name type="scientific">Potamilus streckersoni</name>
    <dbReference type="NCBI Taxonomy" id="2493646"/>
    <lineage>
        <taxon>Eukaryota</taxon>
        <taxon>Metazoa</taxon>
        <taxon>Spiralia</taxon>
        <taxon>Lophotrochozoa</taxon>
        <taxon>Mollusca</taxon>
        <taxon>Bivalvia</taxon>
        <taxon>Autobranchia</taxon>
        <taxon>Heteroconchia</taxon>
        <taxon>Palaeoheterodonta</taxon>
        <taxon>Unionida</taxon>
        <taxon>Unionoidea</taxon>
        <taxon>Unionidae</taxon>
        <taxon>Ambleminae</taxon>
        <taxon>Lampsilini</taxon>
        <taxon>Potamilus</taxon>
    </lineage>
</organism>
<keyword evidence="7" id="KW-0805">Transcription regulation</keyword>
<feature type="domain" description="C2H2-type" evidence="13">
    <location>
        <begin position="498"/>
        <end position="525"/>
    </location>
</feature>
<feature type="domain" description="C2H2-type" evidence="13">
    <location>
        <begin position="582"/>
        <end position="609"/>
    </location>
</feature>
<keyword evidence="6" id="KW-0862">Zinc</keyword>
<dbReference type="AlphaFoldDB" id="A0AAE0VLN4"/>
<feature type="non-terminal residue" evidence="14">
    <location>
        <position position="1"/>
    </location>
</feature>
<dbReference type="GO" id="GO:0005634">
    <property type="term" value="C:nucleus"/>
    <property type="evidence" value="ECO:0007669"/>
    <property type="project" value="UniProtKB-SubCell"/>
</dbReference>
<feature type="compositionally biased region" description="Polar residues" evidence="12">
    <location>
        <begin position="269"/>
        <end position="278"/>
    </location>
</feature>
<dbReference type="SUPFAM" id="SSF57667">
    <property type="entry name" value="beta-beta-alpha zinc fingers"/>
    <property type="match status" value="6"/>
</dbReference>
<feature type="domain" description="C2H2-type" evidence="13">
    <location>
        <begin position="526"/>
        <end position="553"/>
    </location>
</feature>
<dbReference type="Gene3D" id="3.30.160.60">
    <property type="entry name" value="Classic Zinc Finger"/>
    <property type="match status" value="8"/>
</dbReference>
<keyword evidence="3" id="KW-0479">Metal-binding</keyword>
<feature type="domain" description="C2H2-type" evidence="13">
    <location>
        <begin position="610"/>
        <end position="632"/>
    </location>
</feature>
<feature type="region of interest" description="Disordered" evidence="12">
    <location>
        <begin position="72"/>
        <end position="96"/>
    </location>
</feature>
<dbReference type="PANTHER" id="PTHR24390">
    <property type="entry name" value="ZINC FINGER PROTEIN"/>
    <property type="match status" value="1"/>
</dbReference>
<sequence length="706" mass="81366">RIIMDHQDCAVDLSKHTDMKLAGATSPSGTDEKTPKMAMNTYLPIKTKYFKSCNSDAGTKRKIIQDFQKSECSDSENDKMQTGLSDTKNGNSLLPGNISVPSLTRKHRQMTFPDNFPMSECLNSNYKVVNSIRPGSNLPRDAEACSTKTRAFKRKFKSRVRPVVNSLCSSDSNDSCNEEKYHTSQESESKSIEGNTKTGPCEPEDLSVKGSSSRENTDHYSSDTEDYQESLKKVQEVQKRKRGTKGKIKTERDESRLSQDRSLKMKTAESANSLNSGIGDTHASHAPLSGIGNYRKMAKLNRGRGNQQAKVSCNKRNCSEDNSQQGPSQDTEMQNDVLTKKFLEICKAYVEGWSTTYTCTLCNQMFSNKEGLQDHMRYHLREDPQFSSITKDGPKKSKKTWKPRAESKRLHQCHICMKTLTRNWDLQRHIRTHSEPKGTVNFICELCGSGFSDKANYKRHVKGHNEEKKHQCPFCPQLFARRWDLTRHFRIHTGEKEVFCEVCDQGFTRQWDLIRHMRIHTGERPHACHICGKAFIRRWDKDRHLNTHTGERPYQCSLCDKTFVEKTRLLIHEGKHNGRTPFTCHICKKEYLDVGNLTKHLMKHAEEKMYQCQFCPKEFTHKWILDKHARTHYRAFQRQMEKQIKQPGSKNEQDQIIGENSQAKLLDKPDHDQTVFENAQGQSDNSSCDLMQNHDHMEDENFKVQD</sequence>
<dbReference type="InterPro" id="IPR036236">
    <property type="entry name" value="Znf_C2H2_sf"/>
</dbReference>
<evidence type="ECO:0000313" key="15">
    <source>
        <dbReference type="Proteomes" id="UP001195483"/>
    </source>
</evidence>
<dbReference type="GO" id="GO:0000978">
    <property type="term" value="F:RNA polymerase II cis-regulatory region sequence-specific DNA binding"/>
    <property type="evidence" value="ECO:0007669"/>
    <property type="project" value="TreeGrafter"/>
</dbReference>
<dbReference type="EMBL" id="JAEAOA010001942">
    <property type="protein sequence ID" value="KAK3581280.1"/>
    <property type="molecule type" value="Genomic_DNA"/>
</dbReference>
<dbReference type="Pfam" id="PF00096">
    <property type="entry name" value="zf-C2H2"/>
    <property type="match status" value="5"/>
</dbReference>
<dbReference type="PANTHER" id="PTHR24390:SF159">
    <property type="entry name" value="GROWTH FACTOR INDEPENDENT 1 TRANSCRIPTIONAL REPRESSOR"/>
    <property type="match status" value="1"/>
</dbReference>
<evidence type="ECO:0000256" key="7">
    <source>
        <dbReference type="ARBA" id="ARBA00023015"/>
    </source>
</evidence>
<reference evidence="14" key="3">
    <citation type="submission" date="2023-05" db="EMBL/GenBank/DDBJ databases">
        <authorList>
            <person name="Smith C.H."/>
        </authorList>
    </citation>
    <scope>NUCLEOTIDE SEQUENCE</scope>
    <source>
        <strain evidence="14">CHS0354</strain>
        <tissue evidence="14">Mantle</tissue>
    </source>
</reference>
<comment type="caution">
    <text evidence="14">The sequence shown here is derived from an EMBL/GenBank/DDBJ whole genome shotgun (WGS) entry which is preliminary data.</text>
</comment>
<feature type="compositionally biased region" description="Basic and acidic residues" evidence="12">
    <location>
        <begin position="177"/>
        <end position="191"/>
    </location>
</feature>
<feature type="domain" description="C2H2-type" evidence="13">
    <location>
        <begin position="470"/>
        <end position="497"/>
    </location>
</feature>
<feature type="compositionally biased region" description="Basic and acidic residues" evidence="12">
    <location>
        <begin position="692"/>
        <end position="706"/>
    </location>
</feature>
<keyword evidence="8" id="KW-0238">DNA-binding</keyword>
<dbReference type="FunFam" id="3.30.160.60:FF:000358">
    <property type="entry name" value="zinc finger protein 24"/>
    <property type="match status" value="1"/>
</dbReference>
<evidence type="ECO:0000256" key="1">
    <source>
        <dbReference type="ARBA" id="ARBA00004123"/>
    </source>
</evidence>
<dbReference type="GO" id="GO:0008270">
    <property type="term" value="F:zinc ion binding"/>
    <property type="evidence" value="ECO:0007669"/>
    <property type="project" value="UniProtKB-KW"/>
</dbReference>
<evidence type="ECO:0000259" key="13">
    <source>
        <dbReference type="PROSITE" id="PS50157"/>
    </source>
</evidence>
<dbReference type="InterPro" id="IPR013087">
    <property type="entry name" value="Znf_C2H2_type"/>
</dbReference>
<feature type="compositionally biased region" description="Polar residues" evidence="12">
    <location>
        <begin position="304"/>
        <end position="333"/>
    </location>
</feature>
<keyword evidence="4" id="KW-0677">Repeat</keyword>
<keyword evidence="10" id="KW-0539">Nucleus</keyword>
<feature type="compositionally biased region" description="Basic and acidic residues" evidence="12">
    <location>
        <begin position="248"/>
        <end position="267"/>
    </location>
</feature>
<evidence type="ECO:0000256" key="12">
    <source>
        <dbReference type="SAM" id="MobiDB-lite"/>
    </source>
</evidence>
<dbReference type="GO" id="GO:0006357">
    <property type="term" value="P:regulation of transcription by RNA polymerase II"/>
    <property type="evidence" value="ECO:0007669"/>
    <property type="project" value="TreeGrafter"/>
</dbReference>
<evidence type="ECO:0000256" key="9">
    <source>
        <dbReference type="ARBA" id="ARBA00023163"/>
    </source>
</evidence>
<dbReference type="Proteomes" id="UP001195483">
    <property type="component" value="Unassembled WGS sequence"/>
</dbReference>
<evidence type="ECO:0000256" key="6">
    <source>
        <dbReference type="ARBA" id="ARBA00022833"/>
    </source>
</evidence>
<keyword evidence="9" id="KW-0804">Transcription</keyword>
<feature type="region of interest" description="Disordered" evidence="12">
    <location>
        <begin position="679"/>
        <end position="706"/>
    </location>
</feature>
<reference evidence="14" key="2">
    <citation type="journal article" date="2021" name="Genome Biol. Evol.">
        <title>Developing a high-quality reference genome for a parasitic bivalve with doubly uniparental inheritance (Bivalvia: Unionida).</title>
        <authorList>
            <person name="Smith C.H."/>
        </authorList>
    </citation>
    <scope>NUCLEOTIDE SEQUENCE</scope>
    <source>
        <strain evidence="14">CHS0354</strain>
        <tissue evidence="14">Mantle</tissue>
    </source>
</reference>
<evidence type="ECO:0000313" key="14">
    <source>
        <dbReference type="EMBL" id="KAK3581280.1"/>
    </source>
</evidence>
<proteinExistence type="inferred from homology"/>
<evidence type="ECO:0000256" key="8">
    <source>
        <dbReference type="ARBA" id="ARBA00023125"/>
    </source>
</evidence>
<accession>A0AAE0VLN4</accession>
<feature type="domain" description="C2H2-type" evidence="13">
    <location>
        <begin position="411"/>
        <end position="438"/>
    </location>
</feature>
<dbReference type="SMART" id="SM00355">
    <property type="entry name" value="ZnF_C2H2"/>
    <property type="match status" value="9"/>
</dbReference>
<keyword evidence="5 11" id="KW-0863">Zinc-finger</keyword>
<gene>
    <name evidence="14" type="ORF">CHS0354_033013</name>
</gene>
<feature type="domain" description="C2H2-type" evidence="13">
    <location>
        <begin position="554"/>
        <end position="581"/>
    </location>
</feature>
<evidence type="ECO:0000256" key="4">
    <source>
        <dbReference type="ARBA" id="ARBA00022737"/>
    </source>
</evidence>
<dbReference type="GO" id="GO:0003700">
    <property type="term" value="F:DNA-binding transcription factor activity"/>
    <property type="evidence" value="ECO:0007669"/>
    <property type="project" value="TreeGrafter"/>
</dbReference>
<name>A0AAE0VLN4_9BIVA</name>
<reference evidence="14" key="1">
    <citation type="journal article" date="2021" name="Genome Biol. Evol.">
        <title>A High-Quality Reference Genome for a Parasitic Bivalve with Doubly Uniparental Inheritance (Bivalvia: Unionida).</title>
        <authorList>
            <person name="Smith C.H."/>
        </authorList>
    </citation>
    <scope>NUCLEOTIDE SEQUENCE</scope>
    <source>
        <strain evidence="14">CHS0354</strain>
    </source>
</reference>
<feature type="compositionally biased region" description="Polar residues" evidence="12">
    <location>
        <begin position="80"/>
        <end position="96"/>
    </location>
</feature>
<feature type="region of interest" description="Disordered" evidence="12">
    <location>
        <begin position="167"/>
        <end position="333"/>
    </location>
</feature>
<comment type="similarity">
    <text evidence="2">Belongs to the krueppel C2H2-type zinc-finger protein family.</text>
</comment>
<evidence type="ECO:0000256" key="2">
    <source>
        <dbReference type="ARBA" id="ARBA00006991"/>
    </source>
</evidence>
<feature type="compositionally biased region" description="Polar residues" evidence="12">
    <location>
        <begin position="679"/>
        <end position="690"/>
    </location>
</feature>
<evidence type="ECO:0000256" key="3">
    <source>
        <dbReference type="ARBA" id="ARBA00022723"/>
    </source>
</evidence>
<comment type="subcellular location">
    <subcellularLocation>
        <location evidence="1">Nucleus</location>
    </subcellularLocation>
</comment>
<evidence type="ECO:0000256" key="5">
    <source>
        <dbReference type="ARBA" id="ARBA00022771"/>
    </source>
</evidence>
<dbReference type="FunFam" id="3.30.160.60:FF:001156">
    <property type="entry name" value="Zinc finger protein 407"/>
    <property type="match status" value="1"/>
</dbReference>
<evidence type="ECO:0000256" key="11">
    <source>
        <dbReference type="PROSITE-ProRule" id="PRU00042"/>
    </source>
</evidence>
<dbReference type="FunFam" id="3.30.160.60:FF:000690">
    <property type="entry name" value="Zinc finger protein 354C"/>
    <property type="match status" value="1"/>
</dbReference>
<feature type="domain" description="C2H2-type" evidence="13">
    <location>
        <begin position="442"/>
        <end position="469"/>
    </location>
</feature>
<protein>
    <recommendedName>
        <fullName evidence="13">C2H2-type domain-containing protein</fullName>
    </recommendedName>
</protein>
<evidence type="ECO:0000256" key="10">
    <source>
        <dbReference type="ARBA" id="ARBA00023242"/>
    </source>
</evidence>
<dbReference type="PROSITE" id="PS50157">
    <property type="entry name" value="ZINC_FINGER_C2H2_2"/>
    <property type="match status" value="9"/>
</dbReference>
<feature type="compositionally biased region" description="Basic and acidic residues" evidence="12">
    <location>
        <begin position="229"/>
        <end position="238"/>
    </location>
</feature>
<dbReference type="PROSITE" id="PS00028">
    <property type="entry name" value="ZINC_FINGER_C2H2_1"/>
    <property type="match status" value="9"/>
</dbReference>
<feature type="domain" description="C2H2-type" evidence="13">
    <location>
        <begin position="357"/>
        <end position="384"/>
    </location>
</feature>
<keyword evidence="15" id="KW-1185">Reference proteome</keyword>